<dbReference type="SUPFAM" id="SSF51182">
    <property type="entry name" value="RmlC-like cupins"/>
    <property type="match status" value="1"/>
</dbReference>
<dbReference type="AlphaFoldDB" id="A0AAD5V299"/>
<reference evidence="2" key="1">
    <citation type="submission" date="2022-07" db="EMBL/GenBank/DDBJ databases">
        <title>Genome Sequence of Physisporinus lineatus.</title>
        <authorList>
            <person name="Buettner E."/>
        </authorList>
    </citation>
    <scope>NUCLEOTIDE SEQUENCE</scope>
    <source>
        <strain evidence="2">VT162</strain>
    </source>
</reference>
<organism evidence="2 3">
    <name type="scientific">Meripilus lineatus</name>
    <dbReference type="NCBI Taxonomy" id="2056292"/>
    <lineage>
        <taxon>Eukaryota</taxon>
        <taxon>Fungi</taxon>
        <taxon>Dikarya</taxon>
        <taxon>Basidiomycota</taxon>
        <taxon>Agaricomycotina</taxon>
        <taxon>Agaricomycetes</taxon>
        <taxon>Polyporales</taxon>
        <taxon>Meripilaceae</taxon>
        <taxon>Meripilus</taxon>
    </lineage>
</organism>
<sequence>MSSGYDTVDSPFPVPRRVITGHTPAGEATVILDEAPTPHFWAPGSRNAVHGFYQSTETPTLNDSELTSGWIDVIAENPGVAGLISRNGSTFRSIDYAPGSVSPFHRTHSLDYAIVVKGTIVLELDNDKRVTLHEGDTVVQRGTIHAWRNESDEWARVYFVVLDARPVSIGDRSLPEEWGKPSID</sequence>
<keyword evidence="3" id="KW-1185">Reference proteome</keyword>
<dbReference type="Gene3D" id="2.60.120.10">
    <property type="entry name" value="Jelly Rolls"/>
    <property type="match status" value="1"/>
</dbReference>
<accession>A0AAD5V299</accession>
<protein>
    <recommendedName>
        <fullName evidence="1">Cupin type-2 domain-containing protein</fullName>
    </recommendedName>
</protein>
<evidence type="ECO:0000313" key="3">
    <source>
        <dbReference type="Proteomes" id="UP001212997"/>
    </source>
</evidence>
<evidence type="ECO:0000259" key="1">
    <source>
        <dbReference type="Pfam" id="PF07883"/>
    </source>
</evidence>
<name>A0AAD5V299_9APHY</name>
<evidence type="ECO:0000313" key="2">
    <source>
        <dbReference type="EMBL" id="KAJ3484193.1"/>
    </source>
</evidence>
<dbReference type="Proteomes" id="UP001212997">
    <property type="component" value="Unassembled WGS sequence"/>
</dbReference>
<feature type="domain" description="Cupin type-2" evidence="1">
    <location>
        <begin position="95"/>
        <end position="160"/>
    </location>
</feature>
<dbReference type="InterPro" id="IPR011051">
    <property type="entry name" value="RmlC_Cupin_sf"/>
</dbReference>
<dbReference type="CDD" id="cd02231">
    <property type="entry name" value="cupin_BLL6423-like"/>
    <property type="match status" value="1"/>
</dbReference>
<comment type="caution">
    <text evidence="2">The sequence shown here is derived from an EMBL/GenBank/DDBJ whole genome shotgun (WGS) entry which is preliminary data.</text>
</comment>
<proteinExistence type="predicted"/>
<dbReference type="InterPro" id="IPR047142">
    <property type="entry name" value="OryJ/VirC-like"/>
</dbReference>
<dbReference type="Pfam" id="PF07883">
    <property type="entry name" value="Cupin_2"/>
    <property type="match status" value="1"/>
</dbReference>
<dbReference type="PANTHER" id="PTHR36156">
    <property type="entry name" value="SLR2101 PROTEIN"/>
    <property type="match status" value="1"/>
</dbReference>
<dbReference type="EMBL" id="JANAWD010000198">
    <property type="protein sequence ID" value="KAJ3484193.1"/>
    <property type="molecule type" value="Genomic_DNA"/>
</dbReference>
<gene>
    <name evidence="2" type="ORF">NLI96_g5804</name>
</gene>
<dbReference type="InterPro" id="IPR014710">
    <property type="entry name" value="RmlC-like_jellyroll"/>
</dbReference>
<dbReference type="PANTHER" id="PTHR36156:SF2">
    <property type="entry name" value="CUPIN TYPE-2 DOMAIN-CONTAINING PROTEIN"/>
    <property type="match status" value="1"/>
</dbReference>
<dbReference type="InterPro" id="IPR013096">
    <property type="entry name" value="Cupin_2"/>
</dbReference>